<evidence type="ECO:0000256" key="2">
    <source>
        <dbReference type="ARBA" id="ARBA00022475"/>
    </source>
</evidence>
<dbReference type="GO" id="GO:0005886">
    <property type="term" value="C:plasma membrane"/>
    <property type="evidence" value="ECO:0007669"/>
    <property type="project" value="UniProtKB-SubCell"/>
</dbReference>
<evidence type="ECO:0000256" key="4">
    <source>
        <dbReference type="ARBA" id="ARBA00022989"/>
    </source>
</evidence>
<dbReference type="EMBL" id="CABQ01000228">
    <property type="protein sequence ID" value="CBI08490.1"/>
    <property type="molecule type" value="Genomic_DNA"/>
</dbReference>
<sequence length="194" mass="21237">MADLGADQQQHTRMNESTCEPTGEFSSESAGLSRGGTYTVRGLVELLRRRGRFVGLTMGALLALCVVYCLVAPNQYEARATVALAMQSSPSVSLAAAEVLAPASILSTPLQLETIVNVLRSERLAWRVIRELKLYENPAFCPHCATKFPGLRINAPGAEAQSYLLERFYKLLHARALPRTLLIEVSFRSRSAAL</sequence>
<evidence type="ECO:0000259" key="8">
    <source>
        <dbReference type="Pfam" id="PF02706"/>
    </source>
</evidence>
<comment type="caution">
    <text evidence="9">The sequence shown here is derived from an EMBL/GenBank/DDBJ whole genome shotgun (WGS) entry which is preliminary data.</text>
</comment>
<feature type="transmembrane region" description="Helical" evidence="7">
    <location>
        <begin position="53"/>
        <end position="73"/>
    </location>
</feature>
<comment type="subcellular location">
    <subcellularLocation>
        <location evidence="1">Cell membrane</location>
        <topology evidence="1">Multi-pass membrane protein</topology>
    </subcellularLocation>
</comment>
<keyword evidence="3 7" id="KW-0812">Transmembrane</keyword>
<keyword evidence="2" id="KW-1003">Cell membrane</keyword>
<evidence type="ECO:0000256" key="7">
    <source>
        <dbReference type="SAM" id="Phobius"/>
    </source>
</evidence>
<feature type="region of interest" description="Disordered" evidence="6">
    <location>
        <begin position="1"/>
        <end position="33"/>
    </location>
</feature>
<evidence type="ECO:0000256" key="6">
    <source>
        <dbReference type="SAM" id="MobiDB-lite"/>
    </source>
</evidence>
<keyword evidence="5 7" id="KW-0472">Membrane</keyword>
<keyword evidence="4 7" id="KW-1133">Transmembrane helix</keyword>
<evidence type="ECO:0000313" key="9">
    <source>
        <dbReference type="EMBL" id="CBI08490.1"/>
    </source>
</evidence>
<feature type="domain" description="Polysaccharide chain length determinant N-terminal" evidence="8">
    <location>
        <begin position="40"/>
        <end position="132"/>
    </location>
</feature>
<dbReference type="PANTHER" id="PTHR32309">
    <property type="entry name" value="TYROSINE-PROTEIN KINASE"/>
    <property type="match status" value="1"/>
</dbReference>
<evidence type="ECO:0000256" key="5">
    <source>
        <dbReference type="ARBA" id="ARBA00023136"/>
    </source>
</evidence>
<proteinExistence type="predicted"/>
<gene>
    <name evidence="9" type="ORF">CARN6_1964</name>
</gene>
<reference evidence="9" key="1">
    <citation type="submission" date="2009-10" db="EMBL/GenBank/DDBJ databases">
        <title>Diversity of trophic interactions inside an arsenic-rich microbial ecosystem.</title>
        <authorList>
            <person name="Bertin P.N."/>
            <person name="Heinrich-Salmeron A."/>
            <person name="Pelletier E."/>
            <person name="Goulhen-Chollet F."/>
            <person name="Arsene-Ploetze F."/>
            <person name="Gallien S."/>
            <person name="Calteau A."/>
            <person name="Vallenet D."/>
            <person name="Casiot C."/>
            <person name="Chane-Woon-Ming B."/>
            <person name="Giloteaux L."/>
            <person name="Barakat M."/>
            <person name="Bonnefoy V."/>
            <person name="Bruneel O."/>
            <person name="Chandler M."/>
            <person name="Cleiss J."/>
            <person name="Duran R."/>
            <person name="Elbaz-Poulichet F."/>
            <person name="Fonknechten N."/>
            <person name="Lauga B."/>
            <person name="Mornico D."/>
            <person name="Ortet P."/>
            <person name="Schaeffer C."/>
            <person name="Siguier P."/>
            <person name="Alexander Thil Smith A."/>
            <person name="Van Dorsselaer A."/>
            <person name="Weissenbach J."/>
            <person name="Medigue C."/>
            <person name="Le Paslier D."/>
        </authorList>
    </citation>
    <scope>NUCLEOTIDE SEQUENCE</scope>
</reference>
<protein>
    <recommendedName>
        <fullName evidence="8">Polysaccharide chain length determinant N-terminal domain-containing protein</fullName>
    </recommendedName>
</protein>
<dbReference type="InterPro" id="IPR050445">
    <property type="entry name" value="Bact_polysacc_biosynth/exp"/>
</dbReference>
<dbReference type="PANTHER" id="PTHR32309:SF13">
    <property type="entry name" value="FERRIC ENTEROBACTIN TRANSPORT PROTEIN FEPE"/>
    <property type="match status" value="1"/>
</dbReference>
<dbReference type="InterPro" id="IPR003856">
    <property type="entry name" value="LPS_length_determ_N"/>
</dbReference>
<evidence type="ECO:0000256" key="1">
    <source>
        <dbReference type="ARBA" id="ARBA00004651"/>
    </source>
</evidence>
<organism evidence="9">
    <name type="scientific">mine drainage metagenome</name>
    <dbReference type="NCBI Taxonomy" id="410659"/>
    <lineage>
        <taxon>unclassified sequences</taxon>
        <taxon>metagenomes</taxon>
        <taxon>ecological metagenomes</taxon>
    </lineage>
</organism>
<evidence type="ECO:0000256" key="3">
    <source>
        <dbReference type="ARBA" id="ARBA00022692"/>
    </source>
</evidence>
<feature type="compositionally biased region" description="Polar residues" evidence="6">
    <location>
        <begin position="7"/>
        <end position="30"/>
    </location>
</feature>
<accession>E6QML9</accession>
<dbReference type="GO" id="GO:0004713">
    <property type="term" value="F:protein tyrosine kinase activity"/>
    <property type="evidence" value="ECO:0007669"/>
    <property type="project" value="TreeGrafter"/>
</dbReference>
<name>E6QML9_9ZZZZ</name>
<dbReference type="Pfam" id="PF02706">
    <property type="entry name" value="Wzz"/>
    <property type="match status" value="1"/>
</dbReference>
<dbReference type="AlphaFoldDB" id="E6QML9"/>